<dbReference type="RefSeq" id="XP_066829418.1">
    <property type="nucleotide sequence ID" value="XM_066972484.1"/>
</dbReference>
<protein>
    <recommendedName>
        <fullName evidence="5">Protein-lysine N-methyltransferase EFM4</fullName>
        <ecNumber evidence="5">2.1.1.-</ecNumber>
    </recommendedName>
    <alternativeName>
        <fullName evidence="5">Elongation factor methyltransferase 4</fullName>
    </alternativeName>
</protein>
<dbReference type="Gene3D" id="3.40.50.150">
    <property type="entry name" value="Vaccinia Virus protein VP39"/>
    <property type="match status" value="1"/>
</dbReference>
<evidence type="ECO:0000256" key="1">
    <source>
        <dbReference type="ARBA" id="ARBA00022490"/>
    </source>
</evidence>
<dbReference type="SUPFAM" id="SSF53335">
    <property type="entry name" value="S-adenosyl-L-methionine-dependent methyltransferases"/>
    <property type="match status" value="1"/>
</dbReference>
<evidence type="ECO:0000259" key="6">
    <source>
        <dbReference type="Pfam" id="PF13847"/>
    </source>
</evidence>
<feature type="domain" description="Methyltransferase" evidence="6">
    <location>
        <begin position="70"/>
        <end position="223"/>
    </location>
</feature>
<dbReference type="Proteomes" id="UP001497383">
    <property type="component" value="Chromosome 3"/>
</dbReference>
<accession>A0ABP0ZMB7</accession>
<dbReference type="GeneID" id="92207676"/>
<dbReference type="InterPro" id="IPR026635">
    <property type="entry name" value="Efm4/METTL10"/>
</dbReference>
<proteinExistence type="inferred from homology"/>
<comment type="similarity">
    <text evidence="5">Belongs to the class I-like SAM-binding methyltransferase superfamily. EFM4 family.</text>
</comment>
<name>A0ABP0ZMB7_9ASCO</name>
<dbReference type="HAMAP" id="MF_03188">
    <property type="entry name" value="Methyltr_EFM4"/>
    <property type="match status" value="1"/>
</dbReference>
<sequence length="253" mass="28576">MTDQIQLNSSKLGTKEYWNDFYRREQRNFQDNEEDTGECWFDDSDAESKMIEFIINHINEGTLPAGLNHKSQLSFVDLGTGNGHLLFQMHEDFEQDIENPEISFKFHGIDYSPDSVAFAKDIAAKKYADASLDKANFQFDQVDLLSANADFLDSHKFDFVLDKGTLDAIALNQDPIAALDGKRGMDVYASQVARMMHPDSVFLITSCNFTESELVMLITSSTDLRVWSKVEYPNFSFGGQKGSTVVSIAFVKK</sequence>
<comment type="function">
    <text evidence="5">S-adenosyl-L-methionine-dependent protein-lysine N-methyltransferase that mono- and dimethylates elongation factor 1-alpha at 'Lys-316'. May play a role in intracellular transport.</text>
</comment>
<dbReference type="EC" id="2.1.1.-" evidence="5"/>
<keyword evidence="2 5" id="KW-0489">Methyltransferase</keyword>
<evidence type="ECO:0000313" key="7">
    <source>
        <dbReference type="EMBL" id="CAK9438222.1"/>
    </source>
</evidence>
<organism evidence="7 8">
    <name type="scientific">Lodderomyces beijingensis</name>
    <dbReference type="NCBI Taxonomy" id="1775926"/>
    <lineage>
        <taxon>Eukaryota</taxon>
        <taxon>Fungi</taxon>
        <taxon>Dikarya</taxon>
        <taxon>Ascomycota</taxon>
        <taxon>Saccharomycotina</taxon>
        <taxon>Pichiomycetes</taxon>
        <taxon>Debaryomycetaceae</taxon>
        <taxon>Candida/Lodderomyces clade</taxon>
        <taxon>Lodderomyces</taxon>
    </lineage>
</organism>
<evidence type="ECO:0000256" key="4">
    <source>
        <dbReference type="ARBA" id="ARBA00022691"/>
    </source>
</evidence>
<keyword evidence="1 5" id="KW-0963">Cytoplasm</keyword>
<evidence type="ECO:0000256" key="3">
    <source>
        <dbReference type="ARBA" id="ARBA00022679"/>
    </source>
</evidence>
<keyword evidence="3 5" id="KW-0808">Transferase</keyword>
<dbReference type="Pfam" id="PF13847">
    <property type="entry name" value="Methyltransf_31"/>
    <property type="match status" value="1"/>
</dbReference>
<dbReference type="PANTHER" id="PTHR12843">
    <property type="entry name" value="PROTEIN-LYSINE N-METHYLTRANSFERASE METTL10"/>
    <property type="match status" value="1"/>
</dbReference>
<evidence type="ECO:0000256" key="5">
    <source>
        <dbReference type="HAMAP-Rule" id="MF_03188"/>
    </source>
</evidence>
<reference evidence="7 8" key="1">
    <citation type="submission" date="2024-03" db="EMBL/GenBank/DDBJ databases">
        <authorList>
            <person name="Brejova B."/>
        </authorList>
    </citation>
    <scope>NUCLEOTIDE SEQUENCE [LARGE SCALE GENOMIC DNA]</scope>
    <source>
        <strain evidence="7 8">CBS 14171</strain>
    </source>
</reference>
<keyword evidence="4 5" id="KW-0949">S-adenosyl-L-methionine</keyword>
<comment type="subcellular location">
    <subcellularLocation>
        <location evidence="5">Cytoplasm</location>
    </subcellularLocation>
</comment>
<gene>
    <name evidence="5" type="primary">EFM4</name>
    <name evidence="7" type="ORF">LODBEIA_P24800</name>
</gene>
<dbReference type="CDD" id="cd02440">
    <property type="entry name" value="AdoMet_MTases"/>
    <property type="match status" value="1"/>
</dbReference>
<dbReference type="InterPro" id="IPR025714">
    <property type="entry name" value="Methyltranfer_dom"/>
</dbReference>
<evidence type="ECO:0000313" key="8">
    <source>
        <dbReference type="Proteomes" id="UP001497383"/>
    </source>
</evidence>
<dbReference type="PANTHER" id="PTHR12843:SF5">
    <property type="entry name" value="EEF1A LYSINE METHYLTRANSFERASE 2"/>
    <property type="match status" value="1"/>
</dbReference>
<keyword evidence="5" id="KW-0813">Transport</keyword>
<dbReference type="EMBL" id="OZ022407">
    <property type="protein sequence ID" value="CAK9438222.1"/>
    <property type="molecule type" value="Genomic_DNA"/>
</dbReference>
<keyword evidence="8" id="KW-1185">Reference proteome</keyword>
<evidence type="ECO:0000256" key="2">
    <source>
        <dbReference type="ARBA" id="ARBA00022603"/>
    </source>
</evidence>
<dbReference type="InterPro" id="IPR029063">
    <property type="entry name" value="SAM-dependent_MTases_sf"/>
</dbReference>